<proteinExistence type="predicted"/>
<evidence type="ECO:0000313" key="2">
    <source>
        <dbReference type="EMBL" id="MFC4200639.1"/>
    </source>
</evidence>
<name>A0ABV8NW01_9BURK</name>
<protein>
    <submittedName>
        <fullName evidence="2">Uncharacterized protein</fullName>
    </submittedName>
</protein>
<sequence length="137" mass="15780">MVQAVQRPRGPMGWSPEYSHLAWPGDTTPAQREWWRQEYEAGRRKVGHNPPPTYPKPPPPPSPPPAWVIHAGLRADVLKVKTRFRSGWRGRLVLQVYVPNPMVWPHGFHYPGFVGWRDATIEDLQRLYETGQDALGR</sequence>
<feature type="region of interest" description="Disordered" evidence="1">
    <location>
        <begin position="1"/>
        <end position="65"/>
    </location>
</feature>
<feature type="compositionally biased region" description="Pro residues" evidence="1">
    <location>
        <begin position="49"/>
        <end position="65"/>
    </location>
</feature>
<dbReference type="Proteomes" id="UP001595848">
    <property type="component" value="Unassembled WGS sequence"/>
</dbReference>
<keyword evidence="3" id="KW-1185">Reference proteome</keyword>
<reference evidence="3" key="1">
    <citation type="journal article" date="2019" name="Int. J. Syst. Evol. Microbiol.">
        <title>The Global Catalogue of Microorganisms (GCM) 10K type strain sequencing project: providing services to taxonomists for standard genome sequencing and annotation.</title>
        <authorList>
            <consortium name="The Broad Institute Genomics Platform"/>
            <consortium name="The Broad Institute Genome Sequencing Center for Infectious Disease"/>
            <person name="Wu L."/>
            <person name="Ma J."/>
        </authorList>
    </citation>
    <scope>NUCLEOTIDE SEQUENCE [LARGE SCALE GENOMIC DNA]</scope>
    <source>
        <strain evidence="3">LMG 24813</strain>
    </source>
</reference>
<feature type="compositionally biased region" description="Basic and acidic residues" evidence="1">
    <location>
        <begin position="33"/>
        <end position="43"/>
    </location>
</feature>
<accession>A0ABV8NW01</accession>
<organism evidence="2 3">
    <name type="scientific">Candidimonas humi</name>
    <dbReference type="NCBI Taxonomy" id="683355"/>
    <lineage>
        <taxon>Bacteria</taxon>
        <taxon>Pseudomonadati</taxon>
        <taxon>Pseudomonadota</taxon>
        <taxon>Betaproteobacteria</taxon>
        <taxon>Burkholderiales</taxon>
        <taxon>Alcaligenaceae</taxon>
        <taxon>Candidimonas</taxon>
    </lineage>
</organism>
<comment type="caution">
    <text evidence="2">The sequence shown here is derived from an EMBL/GenBank/DDBJ whole genome shotgun (WGS) entry which is preliminary data.</text>
</comment>
<dbReference type="EMBL" id="JBHSBV010000002">
    <property type="protein sequence ID" value="MFC4200639.1"/>
    <property type="molecule type" value="Genomic_DNA"/>
</dbReference>
<evidence type="ECO:0000256" key="1">
    <source>
        <dbReference type="SAM" id="MobiDB-lite"/>
    </source>
</evidence>
<dbReference type="RefSeq" id="WP_217964123.1">
    <property type="nucleotide sequence ID" value="NZ_JAHTBN010000003.1"/>
</dbReference>
<evidence type="ECO:0000313" key="3">
    <source>
        <dbReference type="Proteomes" id="UP001595848"/>
    </source>
</evidence>
<gene>
    <name evidence="2" type="ORF">ACFOY1_06720</name>
</gene>